<dbReference type="GO" id="GO:0016788">
    <property type="term" value="F:hydrolase activity, acting on ester bonds"/>
    <property type="evidence" value="ECO:0007669"/>
    <property type="project" value="InterPro"/>
</dbReference>
<gene>
    <name evidence="6" type="ORF">Cni_G09013</name>
</gene>
<feature type="chain" id="PRO_5042958795" description="GDSL esterase/lipase" evidence="5">
    <location>
        <begin position="32"/>
        <end position="379"/>
    </location>
</feature>
<evidence type="ECO:0000313" key="7">
    <source>
        <dbReference type="Proteomes" id="UP001327560"/>
    </source>
</evidence>
<dbReference type="InterPro" id="IPR035669">
    <property type="entry name" value="SGNH_plant_lipase-like"/>
</dbReference>
<dbReference type="EMBL" id="CP136892">
    <property type="protein sequence ID" value="WOL00300.1"/>
    <property type="molecule type" value="Genomic_DNA"/>
</dbReference>
<feature type="signal peptide" evidence="5">
    <location>
        <begin position="1"/>
        <end position="31"/>
    </location>
</feature>
<evidence type="ECO:0000256" key="3">
    <source>
        <dbReference type="ARBA" id="ARBA00022801"/>
    </source>
</evidence>
<dbReference type="Proteomes" id="UP001327560">
    <property type="component" value="Chromosome 3"/>
</dbReference>
<keyword evidence="3" id="KW-0378">Hydrolase</keyword>
<name>A0AAQ3Q980_9LILI</name>
<keyword evidence="2 5" id="KW-0732">Signal</keyword>
<evidence type="ECO:0008006" key="8">
    <source>
        <dbReference type="Google" id="ProtNLM"/>
    </source>
</evidence>
<reference evidence="6 7" key="1">
    <citation type="submission" date="2023-10" db="EMBL/GenBank/DDBJ databases">
        <title>Chromosome-scale genome assembly provides insights into flower coloration mechanisms of Canna indica.</title>
        <authorList>
            <person name="Li C."/>
        </authorList>
    </citation>
    <scope>NUCLEOTIDE SEQUENCE [LARGE SCALE GENOMIC DNA]</scope>
    <source>
        <tissue evidence="6">Flower</tissue>
    </source>
</reference>
<protein>
    <recommendedName>
        <fullName evidence="8">GDSL esterase/lipase</fullName>
    </recommendedName>
</protein>
<organism evidence="6 7">
    <name type="scientific">Canna indica</name>
    <name type="common">Indian-shot</name>
    <dbReference type="NCBI Taxonomy" id="4628"/>
    <lineage>
        <taxon>Eukaryota</taxon>
        <taxon>Viridiplantae</taxon>
        <taxon>Streptophyta</taxon>
        <taxon>Embryophyta</taxon>
        <taxon>Tracheophyta</taxon>
        <taxon>Spermatophyta</taxon>
        <taxon>Magnoliopsida</taxon>
        <taxon>Liliopsida</taxon>
        <taxon>Zingiberales</taxon>
        <taxon>Cannaceae</taxon>
        <taxon>Canna</taxon>
    </lineage>
</organism>
<dbReference type="AlphaFoldDB" id="A0AAQ3Q980"/>
<comment type="similarity">
    <text evidence="1">Belongs to the 'GDSL' lipolytic enzyme family.</text>
</comment>
<dbReference type="InterPro" id="IPR001087">
    <property type="entry name" value="GDSL"/>
</dbReference>
<keyword evidence="4" id="KW-0325">Glycoprotein</keyword>
<evidence type="ECO:0000256" key="2">
    <source>
        <dbReference type="ARBA" id="ARBA00022729"/>
    </source>
</evidence>
<evidence type="ECO:0000256" key="4">
    <source>
        <dbReference type="ARBA" id="ARBA00023180"/>
    </source>
</evidence>
<dbReference type="SUPFAM" id="SSF52266">
    <property type="entry name" value="SGNH hydrolase"/>
    <property type="match status" value="1"/>
</dbReference>
<dbReference type="InterPro" id="IPR036514">
    <property type="entry name" value="SGNH_hydro_sf"/>
</dbReference>
<proteinExistence type="inferred from homology"/>
<evidence type="ECO:0000313" key="6">
    <source>
        <dbReference type="EMBL" id="WOL00300.1"/>
    </source>
</evidence>
<evidence type="ECO:0000256" key="5">
    <source>
        <dbReference type="SAM" id="SignalP"/>
    </source>
</evidence>
<dbReference type="Gene3D" id="3.40.50.1110">
    <property type="entry name" value="SGNH hydrolase"/>
    <property type="match status" value="1"/>
</dbReference>
<accession>A0AAQ3Q980</accession>
<sequence length="379" mass="41094">MATVASPPHPPPPLLSVVALLLLHCAGFASGGCFSAIFSFGDSITDTGNAVRLGRVGGPSGIAPYGCTFFGRPTGRFSDGRVILDFLAQGLGLPLVRPYLEGGDFRKGVNFAVAGATALNLDFFNDKGIQATWTNKSLSIQIEEFKQLLPSLSSDPKELLNSSLILMGEIGGNDYNHPFFQGRKPDEVRAFVPSVVGAISSAIRDLIEFGAKTLLVPGNFPIGCVPAYLDVFESTDVEDYDSQTGCIKWLNEFAEYHNRLLREELNLLQKLHPHVTIIYADYYNATISFFRAPEIFGFKAPLHACCGSDGRYSVSREVQCGHTDAKVCSDPSSFVSWDGIHFTEAAYGTIVRSLLEGPHANPPLIRACPGAQLDEVYDF</sequence>
<dbReference type="Pfam" id="PF00657">
    <property type="entry name" value="Lipase_GDSL"/>
    <property type="match status" value="1"/>
</dbReference>
<evidence type="ECO:0000256" key="1">
    <source>
        <dbReference type="ARBA" id="ARBA00008668"/>
    </source>
</evidence>
<dbReference type="PANTHER" id="PTHR22835:SF663">
    <property type="entry name" value="LIPASE-LIKE"/>
    <property type="match status" value="1"/>
</dbReference>
<dbReference type="CDD" id="cd01837">
    <property type="entry name" value="SGNH_plant_lipase_like"/>
    <property type="match status" value="1"/>
</dbReference>
<keyword evidence="7" id="KW-1185">Reference proteome</keyword>
<dbReference type="PANTHER" id="PTHR22835">
    <property type="entry name" value="ZINC FINGER FYVE DOMAIN CONTAINING PROTEIN"/>
    <property type="match status" value="1"/>
</dbReference>